<comment type="caution">
    <text evidence="1">The sequence shown here is derived from an EMBL/GenBank/DDBJ whole genome shotgun (WGS) entry which is preliminary data.</text>
</comment>
<accession>A0AA35DAD7</accession>
<proteinExistence type="predicted"/>
<reference evidence="1" key="1">
    <citation type="submission" date="2020-05" db="EMBL/GenBank/DDBJ databases">
        <authorList>
            <person name="Delgado-Blas J."/>
        </authorList>
    </citation>
    <scope>NUCLEOTIDE SEQUENCE</scope>
    <source>
        <strain evidence="1">BB1454</strain>
    </source>
</reference>
<evidence type="ECO:0000313" key="1">
    <source>
        <dbReference type="EMBL" id="CAB5709211.1"/>
    </source>
</evidence>
<evidence type="ECO:0000313" key="2">
    <source>
        <dbReference type="Proteomes" id="UP000834458"/>
    </source>
</evidence>
<dbReference type="AlphaFoldDB" id="A0AA35DAD7"/>
<protein>
    <submittedName>
        <fullName evidence="1">Uncharacterized protein</fullName>
    </submittedName>
</protein>
<dbReference type="Proteomes" id="UP000834458">
    <property type="component" value="Unassembled WGS sequence"/>
</dbReference>
<name>A0AA35DAD7_9BURK</name>
<sequence length="297" mass="30600">MGAGGHILGDPDIAADHCTLADGHPPQDGGAGVDHHVVLDDGVACPAFLQVALGILGKALGAQGHGLVDAHVLSEDGGLSDHHARAVVDEAARTDLRTGVDVDARLPMGQLGHDARQQRQVQPVEGVGDAVVDEGQHAGVAQHHLVHAARGRVAVEGSQHVGVQQLAQAGQLLRKGLHRLQRQGGVVLGRGTRAAVAVVQLDLGLGLQNLQCRVQRVAHVEVFAGVAQVGWAQAQRVEHAFEPLQGLGNRGARGKFTVAGVGAVLLLAPMVADLAQLLDDGADVEGAHGDSPVKWQG</sequence>
<gene>
    <name evidence="1" type="ORF">GHA_03481</name>
</gene>
<organism evidence="1 2">
    <name type="scientific">Comamonas aquatica</name>
    <dbReference type="NCBI Taxonomy" id="225991"/>
    <lineage>
        <taxon>Bacteria</taxon>
        <taxon>Pseudomonadati</taxon>
        <taxon>Pseudomonadota</taxon>
        <taxon>Betaproteobacteria</taxon>
        <taxon>Burkholderiales</taxon>
        <taxon>Comamonadaceae</taxon>
        <taxon>Comamonas</taxon>
    </lineage>
</organism>
<dbReference type="EMBL" id="CAHPSC010000075">
    <property type="protein sequence ID" value="CAB5709211.1"/>
    <property type="molecule type" value="Genomic_DNA"/>
</dbReference>